<protein>
    <submittedName>
        <fullName evidence="3">HupE/UreJ family protein</fullName>
    </submittedName>
</protein>
<evidence type="ECO:0000256" key="2">
    <source>
        <dbReference type="SAM" id="SignalP"/>
    </source>
</evidence>
<organism evidence="3 4">
    <name type="scientific">Qipengyuania aquimaris</name>
    <dbReference type="NCBI Taxonomy" id="255984"/>
    <lineage>
        <taxon>Bacteria</taxon>
        <taxon>Pseudomonadati</taxon>
        <taxon>Pseudomonadota</taxon>
        <taxon>Alphaproteobacteria</taxon>
        <taxon>Sphingomonadales</taxon>
        <taxon>Erythrobacteraceae</taxon>
        <taxon>Qipengyuania</taxon>
    </lineage>
</organism>
<gene>
    <name evidence="3" type="ORF">KUV31_10425</name>
</gene>
<proteinExistence type="predicted"/>
<keyword evidence="1" id="KW-0472">Membrane</keyword>
<dbReference type="Proteomes" id="UP000824927">
    <property type="component" value="Unassembled WGS sequence"/>
</dbReference>
<keyword evidence="1" id="KW-0812">Transmembrane</keyword>
<feature type="transmembrane region" description="Helical" evidence="1">
    <location>
        <begin position="232"/>
        <end position="250"/>
    </location>
</feature>
<dbReference type="AlphaFoldDB" id="A0A9Q3XD66"/>
<reference evidence="3" key="1">
    <citation type="submission" date="2021-06" db="EMBL/GenBank/DDBJ databases">
        <title>50 bacteria genomes isolated from Dapeng, Shenzhen, China.</title>
        <authorList>
            <person name="Zheng W."/>
            <person name="Yu S."/>
            <person name="Huang Y."/>
        </authorList>
    </citation>
    <scope>NUCLEOTIDE SEQUENCE</scope>
    <source>
        <strain evidence="3">DP4N28-2</strain>
    </source>
</reference>
<feature type="signal peptide" evidence="2">
    <location>
        <begin position="1"/>
        <end position="19"/>
    </location>
</feature>
<accession>A0A9Q3XD66</accession>
<dbReference type="EMBL" id="JAHVKP010000001">
    <property type="protein sequence ID" value="MBY6218752.1"/>
    <property type="molecule type" value="Genomic_DNA"/>
</dbReference>
<evidence type="ECO:0000313" key="3">
    <source>
        <dbReference type="EMBL" id="MBY6218752.1"/>
    </source>
</evidence>
<name>A0A9Q3XD66_9SPHN</name>
<dbReference type="Pfam" id="PF13795">
    <property type="entry name" value="HupE_UreJ_2"/>
    <property type="match status" value="1"/>
</dbReference>
<feature type="chain" id="PRO_5040426110" evidence="2">
    <location>
        <begin position="20"/>
        <end position="322"/>
    </location>
</feature>
<feature type="transmembrane region" description="Helical" evidence="1">
    <location>
        <begin position="179"/>
        <end position="197"/>
    </location>
</feature>
<dbReference type="InterPro" id="IPR032809">
    <property type="entry name" value="Put_HupE_UreJ"/>
</dbReference>
<feature type="transmembrane region" description="Helical" evidence="1">
    <location>
        <begin position="203"/>
        <end position="220"/>
    </location>
</feature>
<sequence length="322" mass="34940">MIRWLLTLLVVFLPQPVLADELRPVSITFEQVDEGEWSLGWRQPMAGRQSGEPVQPVPPANCRMDGDPRFDVAVLAVSGRARVLCDGSVSGQVMGWPFLTPGEAILRIAPQDRPLQVHRLTPEEPNATIMAKPSSAQVWRSYFVIGVEHILMGWDHLLFVIALVLLVRRTWPVVKAATAFTVAHSLTLAVVTLGFAGLPQRPVEVMIALSIVFLAVEVARGDRQTLTRRLPWLVAFAFGLLHGFGFAGALREIGLPEGEVPAALVSFNLGVEAGQLLVIAIVLALLAVVRKARPAAETGAVKFASYAIGITGAYWLVDRVIG</sequence>
<dbReference type="RefSeq" id="WP_222405461.1">
    <property type="nucleotide sequence ID" value="NZ_JAHVKP010000001.1"/>
</dbReference>
<keyword evidence="2" id="KW-0732">Signal</keyword>
<evidence type="ECO:0000256" key="1">
    <source>
        <dbReference type="SAM" id="Phobius"/>
    </source>
</evidence>
<feature type="transmembrane region" description="Helical" evidence="1">
    <location>
        <begin position="142"/>
        <end position="167"/>
    </location>
</feature>
<feature type="transmembrane region" description="Helical" evidence="1">
    <location>
        <begin position="300"/>
        <end position="317"/>
    </location>
</feature>
<evidence type="ECO:0000313" key="4">
    <source>
        <dbReference type="Proteomes" id="UP000824927"/>
    </source>
</evidence>
<comment type="caution">
    <text evidence="3">The sequence shown here is derived from an EMBL/GenBank/DDBJ whole genome shotgun (WGS) entry which is preliminary data.</text>
</comment>
<feature type="transmembrane region" description="Helical" evidence="1">
    <location>
        <begin position="262"/>
        <end position="288"/>
    </location>
</feature>
<keyword evidence="1" id="KW-1133">Transmembrane helix</keyword>